<organism evidence="1 2">
    <name type="scientific">Liparis tanakae</name>
    <name type="common">Tanaka's snailfish</name>
    <dbReference type="NCBI Taxonomy" id="230148"/>
    <lineage>
        <taxon>Eukaryota</taxon>
        <taxon>Metazoa</taxon>
        <taxon>Chordata</taxon>
        <taxon>Craniata</taxon>
        <taxon>Vertebrata</taxon>
        <taxon>Euteleostomi</taxon>
        <taxon>Actinopterygii</taxon>
        <taxon>Neopterygii</taxon>
        <taxon>Teleostei</taxon>
        <taxon>Neoteleostei</taxon>
        <taxon>Acanthomorphata</taxon>
        <taxon>Eupercaria</taxon>
        <taxon>Perciformes</taxon>
        <taxon>Cottioidei</taxon>
        <taxon>Cottales</taxon>
        <taxon>Liparidae</taxon>
        <taxon>Liparis</taxon>
    </lineage>
</organism>
<comment type="caution">
    <text evidence="1">The sequence shown here is derived from an EMBL/GenBank/DDBJ whole genome shotgun (WGS) entry which is preliminary data.</text>
</comment>
<name>A0A4Z2GKY5_9TELE</name>
<proteinExistence type="predicted"/>
<dbReference type="Proteomes" id="UP000314294">
    <property type="component" value="Unassembled WGS sequence"/>
</dbReference>
<dbReference type="AlphaFoldDB" id="A0A4Z2GKY5"/>
<sequence>MVCEETHGTTLSGDAFLQTATQFDLHSVVAVRPVVHQQEVGVVVIEAREPALALDVHLIMGWEASLQTRGGREKGREDLCYVVMNLSQRKSCVRRTSECTNASLL</sequence>
<evidence type="ECO:0000313" key="2">
    <source>
        <dbReference type="Proteomes" id="UP000314294"/>
    </source>
</evidence>
<keyword evidence="2" id="KW-1185">Reference proteome</keyword>
<gene>
    <name evidence="1" type="ORF">EYF80_035813</name>
</gene>
<accession>A0A4Z2GKY5</accession>
<evidence type="ECO:0000313" key="1">
    <source>
        <dbReference type="EMBL" id="TNN53989.1"/>
    </source>
</evidence>
<reference evidence="1 2" key="1">
    <citation type="submission" date="2019-03" db="EMBL/GenBank/DDBJ databases">
        <title>First draft genome of Liparis tanakae, snailfish: a comprehensive survey of snailfish specific genes.</title>
        <authorList>
            <person name="Kim W."/>
            <person name="Song I."/>
            <person name="Jeong J.-H."/>
            <person name="Kim D."/>
            <person name="Kim S."/>
            <person name="Ryu S."/>
            <person name="Song J.Y."/>
            <person name="Lee S.K."/>
        </authorList>
    </citation>
    <scope>NUCLEOTIDE SEQUENCE [LARGE SCALE GENOMIC DNA]</scope>
    <source>
        <tissue evidence="1">Muscle</tissue>
    </source>
</reference>
<dbReference type="EMBL" id="SRLO01000500">
    <property type="protein sequence ID" value="TNN53989.1"/>
    <property type="molecule type" value="Genomic_DNA"/>
</dbReference>
<protein>
    <submittedName>
        <fullName evidence="1">Uncharacterized protein</fullName>
    </submittedName>
</protein>